<dbReference type="AlphaFoldDB" id="A0A7R8VTE1"/>
<accession>A0A7R8VTE1</accession>
<evidence type="ECO:0000313" key="1">
    <source>
        <dbReference type="EMBL" id="CAD7204266.1"/>
    </source>
</evidence>
<organism evidence="1">
    <name type="scientific">Timema douglasi</name>
    <name type="common">Walking stick</name>
    <dbReference type="NCBI Taxonomy" id="61478"/>
    <lineage>
        <taxon>Eukaryota</taxon>
        <taxon>Metazoa</taxon>
        <taxon>Ecdysozoa</taxon>
        <taxon>Arthropoda</taxon>
        <taxon>Hexapoda</taxon>
        <taxon>Insecta</taxon>
        <taxon>Pterygota</taxon>
        <taxon>Neoptera</taxon>
        <taxon>Polyneoptera</taxon>
        <taxon>Phasmatodea</taxon>
        <taxon>Timematodea</taxon>
        <taxon>Timematoidea</taxon>
        <taxon>Timematidae</taxon>
        <taxon>Timema</taxon>
    </lineage>
</organism>
<gene>
    <name evidence="1" type="ORF">TDIB3V08_LOCUS10425</name>
</gene>
<protein>
    <submittedName>
        <fullName evidence="1">Uncharacterized protein</fullName>
    </submittedName>
</protein>
<dbReference type="EMBL" id="OA571953">
    <property type="protein sequence ID" value="CAD7204266.1"/>
    <property type="molecule type" value="Genomic_DNA"/>
</dbReference>
<proteinExistence type="predicted"/>
<name>A0A7R8VTE1_TIMDO</name>
<reference evidence="1" key="1">
    <citation type="submission" date="2020-11" db="EMBL/GenBank/DDBJ databases">
        <authorList>
            <person name="Tran Van P."/>
        </authorList>
    </citation>
    <scope>NUCLEOTIDE SEQUENCE</scope>
</reference>
<sequence length="278" mass="31451">MLGLKTSHADILKNNEACVKLESFKFVSHSNPRLQNQYVCFRCWNGILEVTLQIVNENIHSGSKNKSAIVKLEDDYPFELISQHIKTKTKDCPVFMDSVTKVSFNNIYKIHSLNSDIGLIITSIDSLEKFLGLCDNSSSFILARSIGKQTPKISDGLVVVIEQQFDNEKLLLLRKFPTPVQRIQSTCIDMILIQKYREANMPCYCSAVSVEGKAPVIYLAGDEHNWPQQLKTELKISNGYNTRVYVVITAKAPVDGRTLIQQLSNEPKADKTQIYIYT</sequence>